<evidence type="ECO:0000313" key="2">
    <source>
        <dbReference type="Proteomes" id="UP001193748"/>
    </source>
</evidence>
<reference evidence="1" key="1">
    <citation type="submission" date="2020-05" db="EMBL/GenBank/DDBJ databases">
        <authorList>
            <person name="Brown S."/>
            <person name="Huntemann M."/>
            <person name="Clum A."/>
            <person name="Spunde A."/>
            <person name="Palaniappan K."/>
            <person name="Ritter S."/>
            <person name="Mikhailova N."/>
            <person name="Chen I.-M."/>
            <person name="Stamatis D."/>
            <person name="Reddy T."/>
            <person name="O'Malley R."/>
            <person name="Daum C."/>
            <person name="Shapiro N."/>
            <person name="Ivanova N."/>
            <person name="Kyrpides N."/>
            <person name="Woyke T."/>
        </authorList>
    </citation>
    <scope>NUCLEOTIDE SEQUENCE</scope>
    <source>
        <strain evidence="1">DJ080</strain>
    </source>
</reference>
<gene>
    <name evidence="1" type="ORF">B0H41_004571</name>
</gene>
<name>A0AAX0B717_CLOBE</name>
<dbReference type="Proteomes" id="UP001193748">
    <property type="component" value="Unassembled WGS sequence"/>
</dbReference>
<proteinExistence type="predicted"/>
<evidence type="ECO:0000313" key="1">
    <source>
        <dbReference type="EMBL" id="NRT90892.1"/>
    </source>
</evidence>
<accession>A0AAX0B717</accession>
<dbReference type="RefSeq" id="WP_173711714.1">
    <property type="nucleotide sequence ID" value="NZ_JABSWW010000001.1"/>
</dbReference>
<dbReference type="EMBL" id="JABSWW010000001">
    <property type="protein sequence ID" value="NRT90892.1"/>
    <property type="molecule type" value="Genomic_DNA"/>
</dbReference>
<reference evidence="1" key="2">
    <citation type="journal article" date="2022" name="Nat. Biotechnol.">
        <title>Carbon-negative production of acetone and isopropanol by gas fermentation at industrial pilot scale.</title>
        <authorList>
            <person name="Liew F.E."/>
            <person name="Nogle R."/>
            <person name="Abdalla T."/>
            <person name="Rasor B.J."/>
            <person name="Canter C."/>
            <person name="Jensen R.O."/>
            <person name="Wang L."/>
            <person name="Strutz J."/>
            <person name="Chirania P."/>
            <person name="De Tissera S."/>
            <person name="Mueller A.P."/>
            <person name="Ruan Z."/>
            <person name="Gao A."/>
            <person name="Tran L."/>
            <person name="Engle N.L."/>
            <person name="Bromley J.C."/>
            <person name="Daniell J."/>
            <person name="Conrado R."/>
            <person name="Tschaplinski T.J."/>
            <person name="Giannone R.J."/>
            <person name="Hettich R.L."/>
            <person name="Karim A.S."/>
            <person name="Simpson S.D."/>
            <person name="Brown S.D."/>
            <person name="Leang C."/>
            <person name="Jewett M.C."/>
            <person name="Kopke M."/>
        </authorList>
    </citation>
    <scope>NUCLEOTIDE SEQUENCE</scope>
    <source>
        <strain evidence="1">DJ080</strain>
    </source>
</reference>
<evidence type="ECO:0008006" key="3">
    <source>
        <dbReference type="Google" id="ProtNLM"/>
    </source>
</evidence>
<sequence length="127" mass="14969">MTDYANLANTEVDKLLKGEIKDMYGKYIEEIICELLIWALHSNKKANEFFINILDDSELLELLFYILLDESEDYSNDARIAAAHYIGKFDEDLLKKHKDEILYALTYEIHALHPFVNQKRPSWLNEK</sequence>
<dbReference type="AlphaFoldDB" id="A0AAX0B717"/>
<comment type="caution">
    <text evidence="1">The sequence shown here is derived from an EMBL/GenBank/DDBJ whole genome shotgun (WGS) entry which is preliminary data.</text>
</comment>
<organism evidence="1 2">
    <name type="scientific">Clostridium beijerinckii</name>
    <name type="common">Clostridium MP</name>
    <dbReference type="NCBI Taxonomy" id="1520"/>
    <lineage>
        <taxon>Bacteria</taxon>
        <taxon>Bacillati</taxon>
        <taxon>Bacillota</taxon>
        <taxon>Clostridia</taxon>
        <taxon>Eubacteriales</taxon>
        <taxon>Clostridiaceae</taxon>
        <taxon>Clostridium</taxon>
    </lineage>
</organism>
<protein>
    <recommendedName>
        <fullName evidence="3">Immunity protein 30 domain-containing protein</fullName>
    </recommendedName>
</protein>